<gene>
    <name evidence="3" type="ORF">DYBT9275_01727</name>
</gene>
<feature type="domain" description="Signal transduction histidine kinase internal region" evidence="2">
    <location>
        <begin position="178"/>
        <end position="256"/>
    </location>
</feature>
<feature type="transmembrane region" description="Helical" evidence="1">
    <location>
        <begin position="93"/>
        <end position="118"/>
    </location>
</feature>
<name>A0A916JBS1_9BACT</name>
<feature type="transmembrane region" description="Helical" evidence="1">
    <location>
        <begin position="138"/>
        <end position="160"/>
    </location>
</feature>
<reference evidence="3" key="1">
    <citation type="submission" date="2021-04" db="EMBL/GenBank/DDBJ databases">
        <authorList>
            <person name="Rodrigo-Torres L."/>
            <person name="Arahal R. D."/>
            <person name="Lucena T."/>
        </authorList>
    </citation>
    <scope>NUCLEOTIDE SEQUENCE</scope>
    <source>
        <strain evidence="3">CECT 9275</strain>
    </source>
</reference>
<evidence type="ECO:0000313" key="4">
    <source>
        <dbReference type="Proteomes" id="UP000680038"/>
    </source>
</evidence>
<keyword evidence="1" id="KW-0472">Membrane</keyword>
<keyword evidence="1" id="KW-1133">Transmembrane helix</keyword>
<dbReference type="Pfam" id="PF06580">
    <property type="entry name" value="His_kinase"/>
    <property type="match status" value="1"/>
</dbReference>
<dbReference type="Proteomes" id="UP000680038">
    <property type="component" value="Unassembled WGS sequence"/>
</dbReference>
<sequence>MRYMVSPQKTKASTNLLPGMERSASNNVWLRLMGIPAVAVMLVFLSNDLSPENVYSKIIKYIIYVALYWEIHRVIFIYVQNRYPYLQDTRKRVYIQIIVFALVILVVSFFLALINPYFPSGGAGSQDTFLMEYQSFVVKSLLLLGLITVIYECIYFFGLYEKSMLEAERLKKENLMSQFELLKNQISPHFLFNSLNVLMTLVPENPDLSVMHIQKLSNVYRYVLSQHEKNVINLTTELQFLKDYIFLYQMRFGENLQIKYNLPDQWDHIQVIPLTLQMLVENALKHNIVSKRKPLTITISTIAGFIMVTNNLQRKTSGVESTNIGLQNIMNRYMLLTSKLVEVHVTKTHFSVMLPLIFDHDNL</sequence>
<dbReference type="PANTHER" id="PTHR34220:SF7">
    <property type="entry name" value="SENSOR HISTIDINE KINASE YPDA"/>
    <property type="match status" value="1"/>
</dbReference>
<dbReference type="AlphaFoldDB" id="A0A916JBS1"/>
<dbReference type="EMBL" id="CAJRAF010000002">
    <property type="protein sequence ID" value="CAG4997254.1"/>
    <property type="molecule type" value="Genomic_DNA"/>
</dbReference>
<comment type="caution">
    <text evidence="3">The sequence shown here is derived from an EMBL/GenBank/DDBJ whole genome shotgun (WGS) entry which is preliminary data.</text>
</comment>
<dbReference type="GO" id="GO:0000155">
    <property type="term" value="F:phosphorelay sensor kinase activity"/>
    <property type="evidence" value="ECO:0007669"/>
    <property type="project" value="InterPro"/>
</dbReference>
<feature type="transmembrane region" description="Helical" evidence="1">
    <location>
        <begin position="58"/>
        <end position="81"/>
    </location>
</feature>
<evidence type="ECO:0000256" key="1">
    <source>
        <dbReference type="SAM" id="Phobius"/>
    </source>
</evidence>
<evidence type="ECO:0000313" key="3">
    <source>
        <dbReference type="EMBL" id="CAG4997254.1"/>
    </source>
</evidence>
<accession>A0A916JBS1</accession>
<dbReference type="InterPro" id="IPR010559">
    <property type="entry name" value="Sig_transdc_His_kin_internal"/>
</dbReference>
<feature type="transmembrane region" description="Helical" evidence="1">
    <location>
        <begin position="28"/>
        <end position="46"/>
    </location>
</feature>
<dbReference type="PANTHER" id="PTHR34220">
    <property type="entry name" value="SENSOR HISTIDINE KINASE YPDA"/>
    <property type="match status" value="1"/>
</dbReference>
<dbReference type="GO" id="GO:0016020">
    <property type="term" value="C:membrane"/>
    <property type="evidence" value="ECO:0007669"/>
    <property type="project" value="InterPro"/>
</dbReference>
<evidence type="ECO:0000259" key="2">
    <source>
        <dbReference type="Pfam" id="PF06580"/>
    </source>
</evidence>
<keyword evidence="4" id="KW-1185">Reference proteome</keyword>
<organism evidence="3 4">
    <name type="scientific">Dyadobacter helix</name>
    <dbReference type="NCBI Taxonomy" id="2822344"/>
    <lineage>
        <taxon>Bacteria</taxon>
        <taxon>Pseudomonadati</taxon>
        <taxon>Bacteroidota</taxon>
        <taxon>Cytophagia</taxon>
        <taxon>Cytophagales</taxon>
        <taxon>Spirosomataceae</taxon>
        <taxon>Dyadobacter</taxon>
    </lineage>
</organism>
<keyword evidence="1" id="KW-0812">Transmembrane</keyword>
<protein>
    <recommendedName>
        <fullName evidence="2">Signal transduction histidine kinase internal region domain-containing protein</fullName>
    </recommendedName>
</protein>
<proteinExistence type="predicted"/>
<dbReference type="InterPro" id="IPR050640">
    <property type="entry name" value="Bact_2-comp_sensor_kinase"/>
</dbReference>